<evidence type="ECO:0000313" key="3">
    <source>
        <dbReference type="Proteomes" id="UP000550086"/>
    </source>
</evidence>
<sequence>WEHETLSWWCNSTETKNPFEKIDTLKVYWDQANSTTINWMVPEGIFGLCGKRAYTQLPRNWRGSCTLGIIQPGFSLLPLKKGMSLGGPF</sequence>
<name>A0A7L2YGE9_JACJC</name>
<evidence type="ECO:0000313" key="2">
    <source>
        <dbReference type="EMBL" id="NXS95261.1"/>
    </source>
</evidence>
<dbReference type="EMBL" id="VZTM01014795">
    <property type="protein sequence ID" value="NXS95261.1"/>
    <property type="molecule type" value="Genomic_DNA"/>
</dbReference>
<dbReference type="OrthoDB" id="9950230at2759"/>
<gene>
    <name evidence="1" type="primary">Erv31_1</name>
    <name evidence="2" type="synonym">Erv31_4</name>
    <name evidence="2" type="ORF">JACJAC_R14372</name>
    <name evidence="1" type="ORF">JACJAC_R14573</name>
</gene>
<dbReference type="EMBL" id="VZTM01009704">
    <property type="protein sequence ID" value="NXS93508.1"/>
    <property type="molecule type" value="Genomic_DNA"/>
</dbReference>
<reference evidence="1 3" key="1">
    <citation type="submission" date="2019-09" db="EMBL/GenBank/DDBJ databases">
        <title>Bird 10,000 Genomes (B10K) Project - Family phase.</title>
        <authorList>
            <person name="Zhang G."/>
        </authorList>
    </citation>
    <scope>NUCLEOTIDE SEQUENCE [LARGE SCALE GENOMIC DNA]</scope>
    <source>
        <strain evidence="1">B10K-DU-002-59</strain>
        <tissue evidence="1">Muscle</tissue>
    </source>
</reference>
<keyword evidence="3" id="KW-1185">Reference proteome</keyword>
<feature type="non-terminal residue" evidence="1">
    <location>
        <position position="89"/>
    </location>
</feature>
<feature type="non-terminal residue" evidence="1">
    <location>
        <position position="1"/>
    </location>
</feature>
<organism evidence="1 3">
    <name type="scientific">Jacana jacana</name>
    <name type="common">Wattled jacana</name>
    <name type="synonym">Parra jacana</name>
    <dbReference type="NCBI Taxonomy" id="54508"/>
    <lineage>
        <taxon>Eukaryota</taxon>
        <taxon>Metazoa</taxon>
        <taxon>Chordata</taxon>
        <taxon>Craniata</taxon>
        <taxon>Vertebrata</taxon>
        <taxon>Euteleostomi</taxon>
        <taxon>Archelosauria</taxon>
        <taxon>Archosauria</taxon>
        <taxon>Dinosauria</taxon>
        <taxon>Saurischia</taxon>
        <taxon>Theropoda</taxon>
        <taxon>Coelurosauria</taxon>
        <taxon>Aves</taxon>
        <taxon>Neognathae</taxon>
        <taxon>Neoaves</taxon>
        <taxon>Charadriiformes</taxon>
        <taxon>Jacanidae</taxon>
        <taxon>Jacana</taxon>
    </lineage>
</organism>
<dbReference type="Proteomes" id="UP000550086">
    <property type="component" value="Unassembled WGS sequence"/>
</dbReference>
<proteinExistence type="predicted"/>
<dbReference type="AlphaFoldDB" id="A0A7L2YGE9"/>
<evidence type="ECO:0000313" key="1">
    <source>
        <dbReference type="EMBL" id="NXS93508.1"/>
    </source>
</evidence>
<accession>A0A7L2YGE9</accession>
<comment type="caution">
    <text evidence="1">The sequence shown here is derived from an EMBL/GenBank/DDBJ whole genome shotgun (WGS) entry which is preliminary data.</text>
</comment>
<protein>
    <submittedName>
        <fullName evidence="1">ENR1 protein</fullName>
    </submittedName>
</protein>